<dbReference type="Gene3D" id="3.90.700.10">
    <property type="entry name" value="Succinate dehydrogenase/fumarate reductase flavoprotein, catalytic domain"/>
    <property type="match status" value="1"/>
</dbReference>
<organism evidence="1 2">
    <name type="scientific">Mesorhizobium dulcispinae</name>
    <dbReference type="NCBI Taxonomy" id="3072316"/>
    <lineage>
        <taxon>Bacteria</taxon>
        <taxon>Pseudomonadati</taxon>
        <taxon>Pseudomonadota</taxon>
        <taxon>Alphaproteobacteria</taxon>
        <taxon>Hyphomicrobiales</taxon>
        <taxon>Phyllobacteriaceae</taxon>
        <taxon>Mesorhizobium</taxon>
    </lineage>
</organism>
<evidence type="ECO:0000313" key="2">
    <source>
        <dbReference type="Proteomes" id="UP001271780"/>
    </source>
</evidence>
<dbReference type="RefSeq" id="WP_320317046.1">
    <property type="nucleotide sequence ID" value="NZ_JAVIIX010000007.1"/>
</dbReference>
<comment type="caution">
    <text evidence="1">The sequence shown here is derived from an EMBL/GenBank/DDBJ whole genome shotgun (WGS) entry which is preliminary data.</text>
</comment>
<dbReference type="Proteomes" id="UP001271780">
    <property type="component" value="Unassembled WGS sequence"/>
</dbReference>
<proteinExistence type="predicted"/>
<protein>
    <submittedName>
        <fullName evidence="1">FAD-binding protein</fullName>
    </submittedName>
</protein>
<dbReference type="SUPFAM" id="SSF56425">
    <property type="entry name" value="Succinate dehydrogenase/fumarate reductase flavoprotein, catalytic domain"/>
    <property type="match status" value="1"/>
</dbReference>
<accession>A0ABU4XGJ0</accession>
<sequence length="127" mass="14286">MTFQAEPHSIVVNRDARRFVSENDFNIGEAIDARGPDGAPANLPCYLVGDHRFLKTSLPFRWYASYESQWVKKADTIAGLAAKLGLPAALEETIARWNGFCAKGRDEDFRRGENGWRTTRRTAPRTA</sequence>
<keyword evidence="2" id="KW-1185">Reference proteome</keyword>
<dbReference type="InterPro" id="IPR027477">
    <property type="entry name" value="Succ_DH/fumarate_Rdtase_cat_sf"/>
</dbReference>
<gene>
    <name evidence="1" type="ORF">RFM27_13820</name>
</gene>
<evidence type="ECO:0000313" key="1">
    <source>
        <dbReference type="EMBL" id="MDX8473153.1"/>
    </source>
</evidence>
<reference evidence="1 2" key="1">
    <citation type="submission" date="2023-08" db="EMBL/GenBank/DDBJ databases">
        <title>Implementing the SeqCode for naming new Mesorhizobium species isolated from Vachellia karroo root nodules.</title>
        <authorList>
            <person name="Van Lill M."/>
        </authorList>
    </citation>
    <scope>NUCLEOTIDE SEQUENCE [LARGE SCALE GENOMIC DNA]</scope>
    <source>
        <strain evidence="1 2">VK23A</strain>
    </source>
</reference>
<name>A0ABU4XGJ0_9HYPH</name>
<dbReference type="EMBL" id="JAVIIZ010000007">
    <property type="protein sequence ID" value="MDX8473153.1"/>
    <property type="molecule type" value="Genomic_DNA"/>
</dbReference>